<reference evidence="6" key="1">
    <citation type="submission" date="2020-02" db="EMBL/GenBank/DDBJ databases">
        <authorList>
            <person name="Meier V. D."/>
        </authorList>
    </citation>
    <scope>NUCLEOTIDE SEQUENCE</scope>
    <source>
        <strain evidence="6">AVDCRST_MAG86</strain>
    </source>
</reference>
<dbReference type="GO" id="GO:0005737">
    <property type="term" value="C:cytoplasm"/>
    <property type="evidence" value="ECO:0007669"/>
    <property type="project" value="InterPro"/>
</dbReference>
<evidence type="ECO:0000256" key="3">
    <source>
        <dbReference type="PIRSR" id="PIRSR036918-50"/>
    </source>
</evidence>
<dbReference type="InterPro" id="IPR017069">
    <property type="entry name" value="MalZ"/>
</dbReference>
<dbReference type="SMART" id="SM00642">
    <property type="entry name" value="Aamy"/>
    <property type="match status" value="1"/>
</dbReference>
<feature type="site" description="Transition state stabilizer" evidence="4">
    <location>
        <position position="445"/>
    </location>
</feature>
<dbReference type="PANTHER" id="PTHR10357:SF210">
    <property type="entry name" value="MALTODEXTRIN GLUCOSIDASE"/>
    <property type="match status" value="1"/>
</dbReference>
<organism evidence="6">
    <name type="scientific">uncultured Truepera sp</name>
    <dbReference type="NCBI Taxonomy" id="543023"/>
    <lineage>
        <taxon>Bacteria</taxon>
        <taxon>Thermotogati</taxon>
        <taxon>Deinococcota</taxon>
        <taxon>Deinococci</taxon>
        <taxon>Trueperales</taxon>
        <taxon>Trueperaceae</taxon>
        <taxon>Truepera</taxon>
        <taxon>environmental samples</taxon>
    </lineage>
</organism>
<dbReference type="Gene3D" id="2.60.40.1180">
    <property type="entry name" value="Golgi alpha-mannosidase II"/>
    <property type="match status" value="1"/>
</dbReference>
<dbReference type="EC" id="3.2.1.20" evidence="6"/>
<protein>
    <submittedName>
        <fullName evidence="6">GH13_21 / GH13_20 / GH13 / GH13_36 / GH13_ 16 / GH13_23 / GH13_31 / GH13_40 / GH13_2 / GH13 _17 / GH13_29 / GH13_30 / GH13_4 / GH13_1 / GH13 _35 / GH13_19 / GH13_37</fullName>
        <ecNumber evidence="6">3.2.1.20</ecNumber>
    </submittedName>
</protein>
<dbReference type="InterPro" id="IPR032091">
    <property type="entry name" value="Malt_amylase-like_C"/>
</dbReference>
<dbReference type="GO" id="GO:0004558">
    <property type="term" value="F:alpha-1,4-glucosidase activity"/>
    <property type="evidence" value="ECO:0007669"/>
    <property type="project" value="UniProtKB-EC"/>
</dbReference>
<sequence>MSPITLLHDPLRGRRHEDGRVTVTLQTSQPVTAAWVRSEPDNEEFLSPLTLRGHAGRRYVYEGELRVNPAAEVTVYAFKVLPEGAGQVWLSELGQTPYFPERAGHFRINPSYEPVPWLWSQVFYQIFPERFCDGDPSNNVASGEYLYEGKPVVAKAWGELPERGQGAREFYGGDLEGVRQKLPYLQALGVTALYLNPVFTSPSSHKYDTVDYLFVDPHFGGNGALERLCSELRERGFRLILDAVVNHTSERHPWFDRYGEHAEVGAYGGGETRGFYSFASEDPDSYHGWVGVKTLPVLDFSHPVVRRRVYEDPDALLRVWLRPPYSIDGWRFDVVHMLGDGPGAKNNAAYVRGFRRALREENPEALVLGEHFFEATTWLQGDQEDSAMNYYGFTLPVRTFLAGVDHRGHPLTIDAHDFDHLLTRARAQLPFGIQLSQFNLLGSHDVPRMLTILGGDVARLKLAITLLLAYIGVPCVYYGDEIGLEGGGDPDCRRTFPWDEARWNRDILAHYRTLIAFRRERRVLQEGLFAPLYAEGDVYAFARVLDAEVVVVIVNRGGEAEINLDLARVGLDDETLASLFGSETFRIENATLSLTLGACESRILFTP</sequence>
<dbReference type="SUPFAM" id="SSF81296">
    <property type="entry name" value="E set domains"/>
    <property type="match status" value="1"/>
</dbReference>
<dbReference type="SUPFAM" id="SSF51011">
    <property type="entry name" value="Glycosyl hydrolase domain"/>
    <property type="match status" value="1"/>
</dbReference>
<feature type="active site" description="Nucleophile" evidence="3">
    <location>
        <position position="333"/>
    </location>
</feature>
<dbReference type="InterPro" id="IPR006047">
    <property type="entry name" value="GH13_cat_dom"/>
</dbReference>
<keyword evidence="2 6" id="KW-0326">Glycosidase</keyword>
<dbReference type="Gene3D" id="3.20.20.80">
    <property type="entry name" value="Glycosidases"/>
    <property type="match status" value="1"/>
</dbReference>
<dbReference type="PANTHER" id="PTHR10357">
    <property type="entry name" value="ALPHA-AMYLASE FAMILY MEMBER"/>
    <property type="match status" value="1"/>
</dbReference>
<gene>
    <name evidence="6" type="ORF">AVDCRST_MAG86-2720</name>
</gene>
<dbReference type="GO" id="GO:0005975">
    <property type="term" value="P:carbohydrate metabolic process"/>
    <property type="evidence" value="ECO:0007669"/>
    <property type="project" value="InterPro"/>
</dbReference>
<dbReference type="EMBL" id="CADCWP010000244">
    <property type="protein sequence ID" value="CAA9580437.1"/>
    <property type="molecule type" value="Genomic_DNA"/>
</dbReference>
<dbReference type="NCBIfam" id="NF008051">
    <property type="entry name" value="PRK10785.1"/>
    <property type="match status" value="1"/>
</dbReference>
<evidence type="ECO:0000256" key="1">
    <source>
        <dbReference type="ARBA" id="ARBA00022801"/>
    </source>
</evidence>
<dbReference type="InterPro" id="IPR017853">
    <property type="entry name" value="GH"/>
</dbReference>
<accession>A0A6J4VJH2</accession>
<keyword evidence="1 6" id="KW-0378">Hydrolase</keyword>
<proteinExistence type="predicted"/>
<evidence type="ECO:0000256" key="2">
    <source>
        <dbReference type="ARBA" id="ARBA00023295"/>
    </source>
</evidence>
<dbReference type="Pfam" id="PF00128">
    <property type="entry name" value="Alpha-amylase"/>
    <property type="match status" value="1"/>
</dbReference>
<name>A0A6J4VJH2_9DEIN</name>
<dbReference type="PIRSF" id="PIRSF036918">
    <property type="entry name" value="Maltodextrin_glucosidase"/>
    <property type="match status" value="1"/>
</dbReference>
<dbReference type="SUPFAM" id="SSF51445">
    <property type="entry name" value="(Trans)glycosidases"/>
    <property type="match status" value="1"/>
</dbReference>
<evidence type="ECO:0000256" key="4">
    <source>
        <dbReference type="PIRSR" id="PIRSR036918-51"/>
    </source>
</evidence>
<dbReference type="CDD" id="cd11338">
    <property type="entry name" value="AmyAc_CMD"/>
    <property type="match status" value="1"/>
</dbReference>
<evidence type="ECO:0000259" key="5">
    <source>
        <dbReference type="SMART" id="SM00642"/>
    </source>
</evidence>
<dbReference type="AlphaFoldDB" id="A0A6J4VJH2"/>
<feature type="domain" description="Glycosyl hydrolase family 13 catalytic" evidence="5">
    <location>
        <begin position="125"/>
        <end position="518"/>
    </location>
</feature>
<dbReference type="Pfam" id="PF16657">
    <property type="entry name" value="Malt_amylase_C"/>
    <property type="match status" value="1"/>
</dbReference>
<dbReference type="InterPro" id="IPR014756">
    <property type="entry name" value="Ig_E-set"/>
</dbReference>
<dbReference type="InterPro" id="IPR013780">
    <property type="entry name" value="Glyco_hydro_b"/>
</dbReference>
<feature type="active site" description="Proton donor" evidence="3">
    <location>
        <position position="370"/>
    </location>
</feature>
<evidence type="ECO:0000313" key="6">
    <source>
        <dbReference type="EMBL" id="CAA9580437.1"/>
    </source>
</evidence>